<name>A0A858RLS3_9BACT</name>
<dbReference type="KEGG" id="luo:HHL09_18445"/>
<keyword evidence="3" id="KW-1185">Reference proteome</keyword>
<evidence type="ECO:0000313" key="2">
    <source>
        <dbReference type="EMBL" id="QJE97675.1"/>
    </source>
</evidence>
<dbReference type="InterPro" id="IPR041261">
    <property type="entry name" value="R2K_2"/>
</dbReference>
<proteinExistence type="predicted"/>
<evidence type="ECO:0000313" key="3">
    <source>
        <dbReference type="Proteomes" id="UP000501812"/>
    </source>
</evidence>
<dbReference type="Proteomes" id="UP000501812">
    <property type="component" value="Chromosome"/>
</dbReference>
<dbReference type="Pfam" id="PF18299">
    <property type="entry name" value="R2K_2"/>
    <property type="match status" value="1"/>
</dbReference>
<reference evidence="2 3" key="1">
    <citation type="submission" date="2020-04" db="EMBL/GenBank/DDBJ databases">
        <title>Luteolibacter sp. G-1-1-1 isolated from soil.</title>
        <authorList>
            <person name="Dahal R.H."/>
        </authorList>
    </citation>
    <scope>NUCLEOTIDE SEQUENCE [LARGE SCALE GENOMIC DNA]</scope>
    <source>
        <strain evidence="2 3">G-1-1-1</strain>
    </source>
</reference>
<dbReference type="EMBL" id="CP051774">
    <property type="protein sequence ID" value="QJE97675.1"/>
    <property type="molecule type" value="Genomic_DNA"/>
</dbReference>
<protein>
    <submittedName>
        <fullName evidence="2">ATP-grasp domain-containing protein</fullName>
    </submittedName>
</protein>
<accession>A0A858RLS3</accession>
<dbReference type="AlphaFoldDB" id="A0A858RLS3"/>
<feature type="domain" description="ATP-grasp" evidence="1">
    <location>
        <begin position="85"/>
        <end position="236"/>
    </location>
</feature>
<sequence>MFEIAYLEDPGNGRLRHEEKLVRSECERLHIPVQIYTAKRIHRRQLPLDPHAFICGDADAMHGAMRQLNIPIPACHDYPAALTSYLKRRTWKSDLGTVETRISGQEAPPTFVKPSGRIKCFTGRVLEQHDDLYLIGNVSRREPVWCSEVVRWLSEYRVYVIGEEIAGLNLYSGDESAKPCLGTIQAALRDYRASGEAPAAYGIDFGVLDTGETALIEANDGYSLGAYQIGAEAYTRLLFTRWAELLKGIAA</sequence>
<gene>
    <name evidence="2" type="ORF">HHL09_18445</name>
</gene>
<dbReference type="RefSeq" id="WP_169456101.1">
    <property type="nucleotide sequence ID" value="NZ_CP051774.1"/>
</dbReference>
<organism evidence="2 3">
    <name type="scientific">Luteolibacter luteus</name>
    <dbReference type="NCBI Taxonomy" id="2728835"/>
    <lineage>
        <taxon>Bacteria</taxon>
        <taxon>Pseudomonadati</taxon>
        <taxon>Verrucomicrobiota</taxon>
        <taxon>Verrucomicrobiia</taxon>
        <taxon>Verrucomicrobiales</taxon>
        <taxon>Verrucomicrobiaceae</taxon>
        <taxon>Luteolibacter</taxon>
    </lineage>
</organism>
<evidence type="ECO:0000259" key="1">
    <source>
        <dbReference type="Pfam" id="PF18299"/>
    </source>
</evidence>